<feature type="compositionally biased region" description="Polar residues" evidence="1">
    <location>
        <begin position="74"/>
        <end position="83"/>
    </location>
</feature>
<name>A0ABS7FT37_9ACTN</name>
<feature type="transmembrane region" description="Helical" evidence="2">
    <location>
        <begin position="21"/>
        <end position="43"/>
    </location>
</feature>
<proteinExistence type="predicted"/>
<dbReference type="RefSeq" id="WP_220166802.1">
    <property type="nucleotide sequence ID" value="NZ_JAIBOA010000008.1"/>
</dbReference>
<sequence length="239" mass="24766">MSNHHRSAGRRRRKQGGAGRLGLAGALAGAVGIAAVAGAIVVLRPDSQDGGDRSALAGQGDASTSANAPGATQAPKSGTPLSFNTPEGYGYTLAAVKAGTDPHPLKTSKASPAGDTFAYVDYVLTNTLKRPVPLEYPGDLFVPASEVPAAARSRCMPQPGTPAQMCTLPNHSKVTARIGGAKAPFDQDGDTMMPAGASYIVRVATDLPVKDSLQDGDVRLYVWDARYVSDRKAVRLDLP</sequence>
<feature type="region of interest" description="Disordered" evidence="1">
    <location>
        <begin position="49"/>
        <end position="83"/>
    </location>
</feature>
<keyword evidence="2" id="KW-1133">Transmembrane helix</keyword>
<keyword evidence="2" id="KW-0472">Membrane</keyword>
<dbReference type="Proteomes" id="UP000774570">
    <property type="component" value="Unassembled WGS sequence"/>
</dbReference>
<gene>
    <name evidence="3" type="ORF">K1Y72_14390</name>
</gene>
<protein>
    <recommendedName>
        <fullName evidence="5">DUF4352 domain-containing protein</fullName>
    </recommendedName>
</protein>
<evidence type="ECO:0000256" key="1">
    <source>
        <dbReference type="SAM" id="MobiDB-lite"/>
    </source>
</evidence>
<evidence type="ECO:0008006" key="5">
    <source>
        <dbReference type="Google" id="ProtNLM"/>
    </source>
</evidence>
<accession>A0ABS7FT37</accession>
<evidence type="ECO:0000313" key="3">
    <source>
        <dbReference type="EMBL" id="MBW8483572.1"/>
    </source>
</evidence>
<evidence type="ECO:0000256" key="2">
    <source>
        <dbReference type="SAM" id="Phobius"/>
    </source>
</evidence>
<dbReference type="EMBL" id="JAIBOA010000008">
    <property type="protein sequence ID" value="MBW8483572.1"/>
    <property type="molecule type" value="Genomic_DNA"/>
</dbReference>
<organism evidence="3 4">
    <name type="scientific">Actinomadura parmotrematis</name>
    <dbReference type="NCBI Taxonomy" id="2864039"/>
    <lineage>
        <taxon>Bacteria</taxon>
        <taxon>Bacillati</taxon>
        <taxon>Actinomycetota</taxon>
        <taxon>Actinomycetes</taxon>
        <taxon>Streptosporangiales</taxon>
        <taxon>Thermomonosporaceae</taxon>
        <taxon>Actinomadura</taxon>
    </lineage>
</organism>
<comment type="caution">
    <text evidence="3">The sequence shown here is derived from an EMBL/GenBank/DDBJ whole genome shotgun (WGS) entry which is preliminary data.</text>
</comment>
<keyword evidence="4" id="KW-1185">Reference proteome</keyword>
<reference evidence="3 4" key="1">
    <citation type="submission" date="2021-07" db="EMBL/GenBank/DDBJ databases">
        <title>Actinomadura sp. PM05-2 isolated from lichen.</title>
        <authorList>
            <person name="Somphong A."/>
            <person name="Phongsopitanun W."/>
            <person name="Tanasupawat S."/>
            <person name="Peongsungnone V."/>
        </authorList>
    </citation>
    <scope>NUCLEOTIDE SEQUENCE [LARGE SCALE GENOMIC DNA]</scope>
    <source>
        <strain evidence="3 4">PM05-2</strain>
    </source>
</reference>
<evidence type="ECO:0000313" key="4">
    <source>
        <dbReference type="Proteomes" id="UP000774570"/>
    </source>
</evidence>
<keyword evidence="2" id="KW-0812">Transmembrane</keyword>